<evidence type="ECO:0000313" key="3">
    <source>
        <dbReference type="Proteomes" id="UP000319783"/>
    </source>
</evidence>
<protein>
    <recommendedName>
        <fullName evidence="4">Chemotaxis methyl-accepting receptor HlyB-like 4HB MCP domain-containing protein</fullName>
    </recommendedName>
</protein>
<accession>A0A533Q7V3</accession>
<gene>
    <name evidence="2" type="ORF">JETT_2994</name>
</gene>
<dbReference type="Proteomes" id="UP000319783">
    <property type="component" value="Unassembled WGS sequence"/>
</dbReference>
<evidence type="ECO:0000313" key="2">
    <source>
        <dbReference type="EMBL" id="TLD40733.1"/>
    </source>
</evidence>
<keyword evidence="1" id="KW-1133">Transmembrane helix</keyword>
<keyword evidence="1" id="KW-0812">Transmembrane</keyword>
<dbReference type="EMBL" id="SULG01000083">
    <property type="protein sequence ID" value="TLD40733.1"/>
    <property type="molecule type" value="Genomic_DNA"/>
</dbReference>
<keyword evidence="1" id="KW-0472">Membrane</keyword>
<name>A0A533Q7V3_9BACT</name>
<proteinExistence type="predicted"/>
<evidence type="ECO:0008006" key="4">
    <source>
        <dbReference type="Google" id="ProtNLM"/>
    </source>
</evidence>
<feature type="transmembrane region" description="Helical" evidence="1">
    <location>
        <begin position="12"/>
        <end position="31"/>
    </location>
</feature>
<sequence length="352" mass="39723">MKLTVGKKMSGGFAISFIISAITGGLLLYWLTNLTAMSQTVLNVHTPSTIEAERLLRYCGLTIGEAKGFLVSGDEKCIHDLEIAKSEILESYKKLEGLSHNWTLQENKDILKEIGKCLDTFNASAHKVFEKRYNPESDTTRYYFENTIIPSYQSVHGQTNTLFTILEEIPLTDTIKDALIAVANIKEGIAYSDMAIREFLTKADEKYIRNYEDAVNLYTHGLYTLQEISKGLPDNAQASIAGLFNENGQFIDQTRKIFEVKSGNNRSDLIFVNEELSPLIDTIQGHIDQMGINMIKLLETEIQTVLRLQKLLWFIALIAIGISVATGTFFALFSRKYLILSWPRRLVQSSRV</sequence>
<comment type="caution">
    <text evidence="2">The sequence shown here is derived from an EMBL/GenBank/DDBJ whole genome shotgun (WGS) entry which is preliminary data.</text>
</comment>
<evidence type="ECO:0000256" key="1">
    <source>
        <dbReference type="SAM" id="Phobius"/>
    </source>
</evidence>
<feature type="transmembrane region" description="Helical" evidence="1">
    <location>
        <begin position="311"/>
        <end position="333"/>
    </location>
</feature>
<dbReference type="AlphaFoldDB" id="A0A533Q7V3"/>
<reference evidence="2 3" key="1">
    <citation type="submission" date="2019-04" db="EMBL/GenBank/DDBJ databases">
        <title>Genome of a novel bacterium Candidatus Jettenia ecosi reconstructed from metagenome of an anammox bioreactor.</title>
        <authorList>
            <person name="Mardanov A.V."/>
            <person name="Beletsky A.V."/>
            <person name="Ravin N.V."/>
            <person name="Botchkova E.A."/>
            <person name="Litti Y.V."/>
            <person name="Nozhevnikova A.N."/>
        </authorList>
    </citation>
    <scope>NUCLEOTIDE SEQUENCE [LARGE SCALE GENOMIC DNA]</scope>
    <source>
        <strain evidence="2">J2</strain>
    </source>
</reference>
<organism evidence="2 3">
    <name type="scientific">Candidatus Jettenia ecosi</name>
    <dbReference type="NCBI Taxonomy" id="2494326"/>
    <lineage>
        <taxon>Bacteria</taxon>
        <taxon>Pseudomonadati</taxon>
        <taxon>Planctomycetota</taxon>
        <taxon>Candidatus Brocadiia</taxon>
        <taxon>Candidatus Brocadiales</taxon>
        <taxon>Candidatus Brocadiaceae</taxon>
        <taxon>Candidatus Jettenia</taxon>
    </lineage>
</organism>